<sequence length="150" mass="17451">MLKPAAHVQQRRAEFTHDCVYASDSRTLMCQILRSNKTYKKNYHINLSTKQKCADSNAQVQTSMLSLVAQKEENWSIMLPLKLKLLVEERKRNQNILLDKLFDPSLSWMDEFIEDARWYHHIITQVLVLGAGDFPCVKSLREKYVPVAAQ</sequence>
<comment type="caution">
    <text evidence="1">The sequence shown here is derived from an EMBL/GenBank/DDBJ whole genome shotgun (WGS) entry which is preliminary data.</text>
</comment>
<keyword evidence="2" id="KW-1185">Reference proteome</keyword>
<proteinExistence type="predicted"/>
<name>A0ABQ9IKH5_9NEOP</name>
<dbReference type="EMBL" id="JARBHB010000001">
    <property type="protein sequence ID" value="KAJ8897215.1"/>
    <property type="molecule type" value="Genomic_DNA"/>
</dbReference>
<evidence type="ECO:0000313" key="2">
    <source>
        <dbReference type="Proteomes" id="UP001159363"/>
    </source>
</evidence>
<dbReference type="Proteomes" id="UP001159363">
    <property type="component" value="Chromosome 1"/>
</dbReference>
<accession>A0ABQ9IKH5</accession>
<gene>
    <name evidence="1" type="ORF">PR048_002561</name>
</gene>
<evidence type="ECO:0000313" key="1">
    <source>
        <dbReference type="EMBL" id="KAJ8897215.1"/>
    </source>
</evidence>
<protein>
    <submittedName>
        <fullName evidence="1">Uncharacterized protein</fullName>
    </submittedName>
</protein>
<organism evidence="1 2">
    <name type="scientific">Dryococelus australis</name>
    <dbReference type="NCBI Taxonomy" id="614101"/>
    <lineage>
        <taxon>Eukaryota</taxon>
        <taxon>Metazoa</taxon>
        <taxon>Ecdysozoa</taxon>
        <taxon>Arthropoda</taxon>
        <taxon>Hexapoda</taxon>
        <taxon>Insecta</taxon>
        <taxon>Pterygota</taxon>
        <taxon>Neoptera</taxon>
        <taxon>Polyneoptera</taxon>
        <taxon>Phasmatodea</taxon>
        <taxon>Verophasmatodea</taxon>
        <taxon>Anareolatae</taxon>
        <taxon>Phasmatidae</taxon>
        <taxon>Eurycanthinae</taxon>
        <taxon>Dryococelus</taxon>
    </lineage>
</organism>
<reference evidence="1 2" key="1">
    <citation type="submission" date="2023-02" db="EMBL/GenBank/DDBJ databases">
        <title>LHISI_Scaffold_Assembly.</title>
        <authorList>
            <person name="Stuart O.P."/>
            <person name="Cleave R."/>
            <person name="Magrath M.J.L."/>
            <person name="Mikheyev A.S."/>
        </authorList>
    </citation>
    <scope>NUCLEOTIDE SEQUENCE [LARGE SCALE GENOMIC DNA]</scope>
    <source>
        <strain evidence="1">Daus_M_001</strain>
        <tissue evidence="1">Leg muscle</tissue>
    </source>
</reference>